<dbReference type="Proteomes" id="UP000807716">
    <property type="component" value="Unassembled WGS sequence"/>
</dbReference>
<gene>
    <name evidence="4" type="ORF">DFQ27_001910</name>
</gene>
<feature type="compositionally biased region" description="Polar residues" evidence="1">
    <location>
        <begin position="195"/>
        <end position="211"/>
    </location>
</feature>
<sequence length="232" mass="23384">MKFPTTLVILAAVASSALAVVPRPRPGCKRLVMIMEGEVPCDPFAAKYGTTFAHLLKWNEKLRKDCKNLDVEHPICVDNPSIPLDMPDELLPTPTSFYYNGKVTYSGQLPVGTLAPKVDGPGAGSPPAPSTTPPPPKGGAPGNGSPSVPPVPPKVDADGAGTPSAPAPAPAPSGATSSTVSVPTPTGASRPASLNKPNSEGSTANADSSAGVNKGSLIVAAAGVVMSVAYML</sequence>
<dbReference type="OrthoDB" id="5985073at2759"/>
<name>A0A9P6U6V7_9FUNG</name>
<proteinExistence type="predicted"/>
<feature type="compositionally biased region" description="Low complexity" evidence="1">
    <location>
        <begin position="172"/>
        <end position="189"/>
    </location>
</feature>
<evidence type="ECO:0000256" key="1">
    <source>
        <dbReference type="SAM" id="MobiDB-lite"/>
    </source>
</evidence>
<evidence type="ECO:0000259" key="3">
    <source>
        <dbReference type="PROSITE" id="PS51782"/>
    </source>
</evidence>
<organism evidence="4 5">
    <name type="scientific">Actinomortierella ambigua</name>
    <dbReference type="NCBI Taxonomy" id="1343610"/>
    <lineage>
        <taxon>Eukaryota</taxon>
        <taxon>Fungi</taxon>
        <taxon>Fungi incertae sedis</taxon>
        <taxon>Mucoromycota</taxon>
        <taxon>Mortierellomycotina</taxon>
        <taxon>Mortierellomycetes</taxon>
        <taxon>Mortierellales</taxon>
        <taxon>Mortierellaceae</taxon>
        <taxon>Actinomortierella</taxon>
    </lineage>
</organism>
<accession>A0A9P6U6V7</accession>
<feature type="region of interest" description="Disordered" evidence="1">
    <location>
        <begin position="114"/>
        <end position="213"/>
    </location>
</feature>
<dbReference type="PROSITE" id="PS51782">
    <property type="entry name" value="LYSM"/>
    <property type="match status" value="1"/>
</dbReference>
<feature type="compositionally biased region" description="Pro residues" evidence="1">
    <location>
        <begin position="124"/>
        <end position="138"/>
    </location>
</feature>
<evidence type="ECO:0000256" key="2">
    <source>
        <dbReference type="SAM" id="SignalP"/>
    </source>
</evidence>
<feature type="domain" description="LysM" evidence="3">
    <location>
        <begin position="30"/>
        <end position="77"/>
    </location>
</feature>
<dbReference type="InterPro" id="IPR036779">
    <property type="entry name" value="LysM_dom_sf"/>
</dbReference>
<protein>
    <recommendedName>
        <fullName evidence="3">LysM domain-containing protein</fullName>
    </recommendedName>
</protein>
<keyword evidence="5" id="KW-1185">Reference proteome</keyword>
<dbReference type="EMBL" id="JAAAJB010000169">
    <property type="protein sequence ID" value="KAG0263108.1"/>
    <property type="molecule type" value="Genomic_DNA"/>
</dbReference>
<feature type="signal peptide" evidence="2">
    <location>
        <begin position="1"/>
        <end position="19"/>
    </location>
</feature>
<feature type="chain" id="PRO_5040391924" description="LysM domain-containing protein" evidence="2">
    <location>
        <begin position="20"/>
        <end position="232"/>
    </location>
</feature>
<comment type="caution">
    <text evidence="4">The sequence shown here is derived from an EMBL/GenBank/DDBJ whole genome shotgun (WGS) entry which is preliminary data.</text>
</comment>
<dbReference type="InterPro" id="IPR018392">
    <property type="entry name" value="LysM"/>
</dbReference>
<dbReference type="AlphaFoldDB" id="A0A9P6U6V7"/>
<keyword evidence="2" id="KW-0732">Signal</keyword>
<reference evidence="4" key="1">
    <citation type="journal article" date="2020" name="Fungal Divers.">
        <title>Resolving the Mortierellaceae phylogeny through synthesis of multi-gene phylogenetics and phylogenomics.</title>
        <authorList>
            <person name="Vandepol N."/>
            <person name="Liber J."/>
            <person name="Desiro A."/>
            <person name="Na H."/>
            <person name="Kennedy M."/>
            <person name="Barry K."/>
            <person name="Grigoriev I.V."/>
            <person name="Miller A.N."/>
            <person name="O'Donnell K."/>
            <person name="Stajich J.E."/>
            <person name="Bonito G."/>
        </authorList>
    </citation>
    <scope>NUCLEOTIDE SEQUENCE</scope>
    <source>
        <strain evidence="4">BC1065</strain>
    </source>
</reference>
<dbReference type="Gene3D" id="3.10.350.10">
    <property type="entry name" value="LysM domain"/>
    <property type="match status" value="1"/>
</dbReference>
<evidence type="ECO:0000313" key="5">
    <source>
        <dbReference type="Proteomes" id="UP000807716"/>
    </source>
</evidence>
<evidence type="ECO:0000313" key="4">
    <source>
        <dbReference type="EMBL" id="KAG0263108.1"/>
    </source>
</evidence>